<feature type="non-terminal residue" evidence="1">
    <location>
        <position position="1"/>
    </location>
</feature>
<dbReference type="EMBL" id="JXTB01000216">
    <property type="protein sequence ID" value="PON52672.1"/>
    <property type="molecule type" value="Genomic_DNA"/>
</dbReference>
<dbReference type="Proteomes" id="UP000237105">
    <property type="component" value="Unassembled WGS sequence"/>
</dbReference>
<evidence type="ECO:0000313" key="2">
    <source>
        <dbReference type="Proteomes" id="UP000237105"/>
    </source>
</evidence>
<evidence type="ECO:0000313" key="1">
    <source>
        <dbReference type="EMBL" id="PON52672.1"/>
    </source>
</evidence>
<keyword evidence="2" id="KW-1185">Reference proteome</keyword>
<sequence length="103" mass="12017">FRLLAIVPQQADDTHLQSCHTWAHILNSNTKIWTRNRKRKEEPYLLFSLSPSLTLIGKFDLREELQKLEFQKCYPNIKMLKLGVKLCSDSETYKAIATHSHSC</sequence>
<proteinExistence type="predicted"/>
<dbReference type="AlphaFoldDB" id="A0A2P5BV67"/>
<accession>A0A2P5BV67</accession>
<organism evidence="1 2">
    <name type="scientific">Parasponia andersonii</name>
    <name type="common">Sponia andersonii</name>
    <dbReference type="NCBI Taxonomy" id="3476"/>
    <lineage>
        <taxon>Eukaryota</taxon>
        <taxon>Viridiplantae</taxon>
        <taxon>Streptophyta</taxon>
        <taxon>Embryophyta</taxon>
        <taxon>Tracheophyta</taxon>
        <taxon>Spermatophyta</taxon>
        <taxon>Magnoliopsida</taxon>
        <taxon>eudicotyledons</taxon>
        <taxon>Gunneridae</taxon>
        <taxon>Pentapetalae</taxon>
        <taxon>rosids</taxon>
        <taxon>fabids</taxon>
        <taxon>Rosales</taxon>
        <taxon>Cannabaceae</taxon>
        <taxon>Parasponia</taxon>
    </lineage>
</organism>
<reference evidence="2" key="1">
    <citation type="submission" date="2016-06" db="EMBL/GenBank/DDBJ databases">
        <title>Parallel loss of symbiosis genes in relatives of nitrogen-fixing non-legume Parasponia.</title>
        <authorList>
            <person name="Van Velzen R."/>
            <person name="Holmer R."/>
            <person name="Bu F."/>
            <person name="Rutten L."/>
            <person name="Van Zeijl A."/>
            <person name="Liu W."/>
            <person name="Santuari L."/>
            <person name="Cao Q."/>
            <person name="Sharma T."/>
            <person name="Shen D."/>
            <person name="Roswanjaya Y."/>
            <person name="Wardhani T."/>
            <person name="Kalhor M.S."/>
            <person name="Jansen J."/>
            <person name="Van den Hoogen J."/>
            <person name="Gungor B."/>
            <person name="Hartog M."/>
            <person name="Hontelez J."/>
            <person name="Verver J."/>
            <person name="Yang W.-C."/>
            <person name="Schijlen E."/>
            <person name="Repin R."/>
            <person name="Schilthuizen M."/>
            <person name="Schranz E."/>
            <person name="Heidstra R."/>
            <person name="Miyata K."/>
            <person name="Fedorova E."/>
            <person name="Kohlen W."/>
            <person name="Bisseling T."/>
            <person name="Smit S."/>
            <person name="Geurts R."/>
        </authorList>
    </citation>
    <scope>NUCLEOTIDE SEQUENCE [LARGE SCALE GENOMIC DNA]</scope>
    <source>
        <strain evidence="2">cv. WU1-14</strain>
    </source>
</reference>
<gene>
    <name evidence="1" type="ORF">PanWU01x14_207820</name>
</gene>
<protein>
    <submittedName>
        <fullName evidence="1">Uncharacterized protein</fullName>
    </submittedName>
</protein>
<comment type="caution">
    <text evidence="1">The sequence shown here is derived from an EMBL/GenBank/DDBJ whole genome shotgun (WGS) entry which is preliminary data.</text>
</comment>
<name>A0A2P5BV67_PARAD</name>